<dbReference type="GO" id="GO:0008270">
    <property type="term" value="F:zinc ion binding"/>
    <property type="evidence" value="ECO:0007669"/>
    <property type="project" value="InterPro"/>
</dbReference>
<proteinExistence type="predicted"/>
<dbReference type="Gene3D" id="4.10.240.10">
    <property type="entry name" value="Zn(2)-C6 fungal-type DNA-binding domain"/>
    <property type="match status" value="1"/>
</dbReference>
<feature type="compositionally biased region" description="Polar residues" evidence="6">
    <location>
        <begin position="15"/>
        <end position="40"/>
    </location>
</feature>
<dbReference type="GO" id="GO:0005634">
    <property type="term" value="C:nucleus"/>
    <property type="evidence" value="ECO:0007669"/>
    <property type="project" value="UniProtKB-SubCell"/>
</dbReference>
<evidence type="ECO:0000313" key="9">
    <source>
        <dbReference type="Proteomes" id="UP000250266"/>
    </source>
</evidence>
<dbReference type="PANTHER" id="PTHR31845:SF10">
    <property type="entry name" value="ZN(II)2CYS6 TRANSCRIPTION FACTOR (EUROFUNG)"/>
    <property type="match status" value="1"/>
</dbReference>
<dbReference type="Proteomes" id="UP000250266">
    <property type="component" value="Unassembled WGS sequence"/>
</dbReference>
<protein>
    <recommendedName>
        <fullName evidence="7">Zn(2)-C6 fungal-type domain-containing protein</fullName>
    </recommendedName>
</protein>
<keyword evidence="9" id="KW-1185">Reference proteome</keyword>
<dbReference type="InterPro" id="IPR001138">
    <property type="entry name" value="Zn2Cys6_DnaBD"/>
</dbReference>
<dbReference type="AlphaFoldDB" id="A0A8E2JD55"/>
<dbReference type="CDD" id="cd00067">
    <property type="entry name" value="GAL4"/>
    <property type="match status" value="1"/>
</dbReference>
<evidence type="ECO:0000256" key="2">
    <source>
        <dbReference type="ARBA" id="ARBA00023015"/>
    </source>
</evidence>
<feature type="domain" description="Zn(2)-C6 fungal-type" evidence="7">
    <location>
        <begin position="86"/>
        <end position="117"/>
    </location>
</feature>
<dbReference type="SUPFAM" id="SSF57701">
    <property type="entry name" value="Zn2/Cys6 DNA-binding domain"/>
    <property type="match status" value="1"/>
</dbReference>
<evidence type="ECO:0000256" key="1">
    <source>
        <dbReference type="ARBA" id="ARBA00004123"/>
    </source>
</evidence>
<evidence type="ECO:0000256" key="6">
    <source>
        <dbReference type="SAM" id="MobiDB-lite"/>
    </source>
</evidence>
<keyword evidence="5" id="KW-0539">Nucleus</keyword>
<evidence type="ECO:0000256" key="5">
    <source>
        <dbReference type="ARBA" id="ARBA00023242"/>
    </source>
</evidence>
<accession>A0A8E2JD55</accession>
<keyword evidence="2" id="KW-0805">Transcription regulation</keyword>
<dbReference type="GO" id="GO:0000981">
    <property type="term" value="F:DNA-binding transcription factor activity, RNA polymerase II-specific"/>
    <property type="evidence" value="ECO:0007669"/>
    <property type="project" value="InterPro"/>
</dbReference>
<comment type="subcellular location">
    <subcellularLocation>
        <location evidence="1">Nucleus</location>
    </subcellularLocation>
</comment>
<dbReference type="EMBL" id="KV745079">
    <property type="protein sequence ID" value="OCK78134.1"/>
    <property type="molecule type" value="Genomic_DNA"/>
</dbReference>
<feature type="region of interest" description="Disordered" evidence="6">
    <location>
        <begin position="1"/>
        <end position="83"/>
    </location>
</feature>
<evidence type="ECO:0000256" key="4">
    <source>
        <dbReference type="ARBA" id="ARBA00023163"/>
    </source>
</evidence>
<dbReference type="InterPro" id="IPR051089">
    <property type="entry name" value="prtT"/>
</dbReference>
<evidence type="ECO:0000256" key="3">
    <source>
        <dbReference type="ARBA" id="ARBA00023125"/>
    </source>
</evidence>
<dbReference type="PANTHER" id="PTHR31845">
    <property type="entry name" value="FINGER DOMAIN PROTEIN, PUTATIVE-RELATED"/>
    <property type="match status" value="1"/>
</dbReference>
<gene>
    <name evidence="8" type="ORF">K432DRAFT_444838</name>
</gene>
<dbReference type="InterPro" id="IPR036864">
    <property type="entry name" value="Zn2-C6_fun-type_DNA-bd_sf"/>
</dbReference>
<feature type="compositionally biased region" description="Polar residues" evidence="6">
    <location>
        <begin position="52"/>
        <end position="63"/>
    </location>
</feature>
<name>A0A8E2JD55_9PEZI</name>
<dbReference type="PROSITE" id="PS00463">
    <property type="entry name" value="ZN2_CY6_FUNGAL_1"/>
    <property type="match status" value="1"/>
</dbReference>
<keyword evidence="3" id="KW-0238">DNA-binding</keyword>
<feature type="region of interest" description="Disordered" evidence="6">
    <location>
        <begin position="190"/>
        <end position="211"/>
    </location>
</feature>
<dbReference type="GO" id="GO:0000976">
    <property type="term" value="F:transcription cis-regulatory region binding"/>
    <property type="evidence" value="ECO:0007669"/>
    <property type="project" value="TreeGrafter"/>
</dbReference>
<keyword evidence="4" id="KW-0804">Transcription</keyword>
<reference evidence="8 9" key="1">
    <citation type="journal article" date="2016" name="Nat. Commun.">
        <title>Ectomycorrhizal ecology is imprinted in the genome of the dominant symbiotic fungus Cenococcum geophilum.</title>
        <authorList>
            <consortium name="DOE Joint Genome Institute"/>
            <person name="Peter M."/>
            <person name="Kohler A."/>
            <person name="Ohm R.A."/>
            <person name="Kuo A."/>
            <person name="Krutzmann J."/>
            <person name="Morin E."/>
            <person name="Arend M."/>
            <person name="Barry K.W."/>
            <person name="Binder M."/>
            <person name="Choi C."/>
            <person name="Clum A."/>
            <person name="Copeland A."/>
            <person name="Grisel N."/>
            <person name="Haridas S."/>
            <person name="Kipfer T."/>
            <person name="LaButti K."/>
            <person name="Lindquist E."/>
            <person name="Lipzen A."/>
            <person name="Maire R."/>
            <person name="Meier B."/>
            <person name="Mihaltcheva S."/>
            <person name="Molinier V."/>
            <person name="Murat C."/>
            <person name="Poggeler S."/>
            <person name="Quandt C.A."/>
            <person name="Sperisen C."/>
            <person name="Tritt A."/>
            <person name="Tisserant E."/>
            <person name="Crous P.W."/>
            <person name="Henrissat B."/>
            <person name="Nehls U."/>
            <person name="Egli S."/>
            <person name="Spatafora J.W."/>
            <person name="Grigoriev I.V."/>
            <person name="Martin F.M."/>
        </authorList>
    </citation>
    <scope>NUCLEOTIDE SEQUENCE [LARGE SCALE GENOMIC DNA]</scope>
    <source>
        <strain evidence="8 9">CBS 459.81</strain>
    </source>
</reference>
<sequence length="699" mass="78403">MVNKGPWEQRLVFDSPNTQTVATSGTLPRNPTNITSSGNSDTERYLVAPPNTVKSQTPLSRSTVEGDDDTMVSTSQARNGVANPRACRPCAKAKVKCIARNEIDGPCGRCYRLNKDCVKKKIEGARHRQPSKTRVSLLEQKLDSIINLLAATPGQQHLLAPPVTSRSDTELLDRTFSALENEVADQRKPLNAAEVFPVTGPQSGRSPAPESETYVESIPEFSPGFAQADTLLHRFRTQMTTQFPFVVIPDSMDADRLRREKPFLFRAVMVAASYESLPRQRALGKEVIKYLSKRMIVEGQKSIDLLQGALAMIAWYHLHLFVNQQGTNLLYLVAALLVDLGLNRPPNSAFHVKMSPIHPNIGQAAHPNPRTSDERRALLGCFYLHSVLSKTLKAMDFLRYTPYMEECCQYLMEAREYETDAFLVSLVRLQRIVEGIGQNLSHQDLVNEWWNDRTTTPIELYVKTFRNEIQSFGKGLPSHLQHNAFMSMHCYAAEVYLYECALSSSKRPSHTELHTHPLPTLDLLQSYLLSIQRTISAYFLITPATYFDLPMTTWALGALALIALSKLYALEASNWSPADILAVVDPSKTLDEMITRFMRAKVDKGVTENDIFVFFSRRLRTVKEWFDGTLGGMGRCSSGEMAEGVESAMCMPKAGEKTAMDEGRGGMAGFEFNGFDERFWEEWIGEWDGTLEGLEAMEV</sequence>
<organism evidence="8 9">
    <name type="scientific">Lepidopterella palustris CBS 459.81</name>
    <dbReference type="NCBI Taxonomy" id="1314670"/>
    <lineage>
        <taxon>Eukaryota</taxon>
        <taxon>Fungi</taxon>
        <taxon>Dikarya</taxon>
        <taxon>Ascomycota</taxon>
        <taxon>Pezizomycotina</taxon>
        <taxon>Dothideomycetes</taxon>
        <taxon>Pleosporomycetidae</taxon>
        <taxon>Mytilinidiales</taxon>
        <taxon>Argynnaceae</taxon>
        <taxon>Lepidopterella</taxon>
    </lineage>
</organism>
<evidence type="ECO:0000313" key="8">
    <source>
        <dbReference type="EMBL" id="OCK78134.1"/>
    </source>
</evidence>
<dbReference type="OrthoDB" id="5226580at2759"/>
<evidence type="ECO:0000259" key="7">
    <source>
        <dbReference type="PROSITE" id="PS00463"/>
    </source>
</evidence>